<gene>
    <name evidence="1" type="primary">SLC38A6_0</name>
    <name evidence="1" type="ORF">CM83_367</name>
</gene>
<name>A0A0A9XX60_LYGHE</name>
<reference evidence="1" key="1">
    <citation type="journal article" date="2014" name="PLoS ONE">
        <title>Transcriptome-Based Identification of ABC Transporters in the Western Tarnished Plant Bug Lygus hesperus.</title>
        <authorList>
            <person name="Hull J.J."/>
            <person name="Chaney K."/>
            <person name="Geib S.M."/>
            <person name="Fabrick J.A."/>
            <person name="Brent C.S."/>
            <person name="Walsh D."/>
            <person name="Lavine L.C."/>
        </authorList>
    </citation>
    <scope>NUCLEOTIDE SEQUENCE</scope>
</reference>
<proteinExistence type="predicted"/>
<feature type="non-terminal residue" evidence="1">
    <location>
        <position position="131"/>
    </location>
</feature>
<sequence length="131" mass="14110">ATSHSVIQHPNHPVTPNFVDKSTQISSSFADCSDLSSHRFTTSTPRQGNQTDLSHLSLSFTCPSLNSSFENHTSILPSDSFGPYSEFSSVSQGDTSLANQFDPTSFSLHLPTLFDEKTKMPDTGNGTSAPV</sequence>
<accession>A0A0A9XX60</accession>
<organism evidence="1">
    <name type="scientific">Lygus hesperus</name>
    <name type="common">Western plant bug</name>
    <dbReference type="NCBI Taxonomy" id="30085"/>
    <lineage>
        <taxon>Eukaryota</taxon>
        <taxon>Metazoa</taxon>
        <taxon>Ecdysozoa</taxon>
        <taxon>Arthropoda</taxon>
        <taxon>Hexapoda</taxon>
        <taxon>Insecta</taxon>
        <taxon>Pterygota</taxon>
        <taxon>Neoptera</taxon>
        <taxon>Paraneoptera</taxon>
        <taxon>Hemiptera</taxon>
        <taxon>Heteroptera</taxon>
        <taxon>Panheteroptera</taxon>
        <taxon>Cimicomorpha</taxon>
        <taxon>Miridae</taxon>
        <taxon>Mirini</taxon>
        <taxon>Lygus</taxon>
    </lineage>
</organism>
<evidence type="ECO:0000313" key="1">
    <source>
        <dbReference type="EMBL" id="JAG23976.1"/>
    </source>
</evidence>
<dbReference type="AlphaFoldDB" id="A0A0A9XX60"/>
<reference evidence="1" key="2">
    <citation type="submission" date="2014-07" db="EMBL/GenBank/DDBJ databases">
        <authorList>
            <person name="Hull J."/>
        </authorList>
    </citation>
    <scope>NUCLEOTIDE SEQUENCE</scope>
</reference>
<protein>
    <submittedName>
        <fullName evidence="1">Putative sodium-coupled neutral amino acid transporter 6</fullName>
    </submittedName>
</protein>
<dbReference type="EMBL" id="GBHO01019628">
    <property type="protein sequence ID" value="JAG23976.1"/>
    <property type="molecule type" value="Transcribed_RNA"/>
</dbReference>
<feature type="non-terminal residue" evidence="1">
    <location>
        <position position="1"/>
    </location>
</feature>